<keyword evidence="1" id="KW-0732">Signal</keyword>
<gene>
    <name evidence="2" type="ORF">GO986_13290</name>
</gene>
<dbReference type="AlphaFoldDB" id="A0A7C9HSD8"/>
<comment type="caution">
    <text evidence="2">The sequence shown here is derived from an EMBL/GenBank/DDBJ whole genome shotgun (WGS) entry which is preliminary data.</text>
</comment>
<reference evidence="2 3" key="1">
    <citation type="submission" date="2019-12" db="EMBL/GenBank/DDBJ databases">
        <title>Deinococcus sp. HMF7620 Genome sequencing and assembly.</title>
        <authorList>
            <person name="Kang H."/>
            <person name="Kim H."/>
            <person name="Joh K."/>
        </authorList>
    </citation>
    <scope>NUCLEOTIDE SEQUENCE [LARGE SCALE GENOMIC DNA]</scope>
    <source>
        <strain evidence="2 3">HMF7620</strain>
    </source>
</reference>
<name>A0A7C9HSD8_9DEIO</name>
<dbReference type="Proteomes" id="UP000483286">
    <property type="component" value="Unassembled WGS sequence"/>
</dbReference>
<sequence length="143" mass="15052">MRIRPLLLLLLWTAASASPSSPAASCQIVQLTANLAPYRAPTGARGTVHFRVNCPAAGRYVVALSTPDGPLSGPVATLRLRGHWGEAQAHLTLPLDLTVSGSRTFDLNVQVAPGQWRLAGGDYELPFTVSTTRLDAAPAGETP</sequence>
<accession>A0A7C9HSD8</accession>
<dbReference type="EMBL" id="WQLB01000018">
    <property type="protein sequence ID" value="MVN87734.1"/>
    <property type="molecule type" value="Genomic_DNA"/>
</dbReference>
<evidence type="ECO:0000313" key="3">
    <source>
        <dbReference type="Proteomes" id="UP000483286"/>
    </source>
</evidence>
<dbReference type="RefSeq" id="WP_157459788.1">
    <property type="nucleotide sequence ID" value="NZ_WQLB01000018.1"/>
</dbReference>
<evidence type="ECO:0000256" key="1">
    <source>
        <dbReference type="SAM" id="SignalP"/>
    </source>
</evidence>
<feature type="chain" id="PRO_5028859217" evidence="1">
    <location>
        <begin position="24"/>
        <end position="143"/>
    </location>
</feature>
<protein>
    <submittedName>
        <fullName evidence="2">Uncharacterized protein</fullName>
    </submittedName>
</protein>
<organism evidence="2 3">
    <name type="scientific">Deinococcus arboris</name>
    <dbReference type="NCBI Taxonomy" id="2682977"/>
    <lineage>
        <taxon>Bacteria</taxon>
        <taxon>Thermotogati</taxon>
        <taxon>Deinococcota</taxon>
        <taxon>Deinococci</taxon>
        <taxon>Deinococcales</taxon>
        <taxon>Deinococcaceae</taxon>
        <taxon>Deinococcus</taxon>
    </lineage>
</organism>
<proteinExistence type="predicted"/>
<evidence type="ECO:0000313" key="2">
    <source>
        <dbReference type="EMBL" id="MVN87734.1"/>
    </source>
</evidence>
<feature type="signal peptide" evidence="1">
    <location>
        <begin position="1"/>
        <end position="23"/>
    </location>
</feature>
<keyword evidence="3" id="KW-1185">Reference proteome</keyword>